<dbReference type="EMBL" id="WVTA01000018">
    <property type="protein sequence ID" value="KAK3197582.1"/>
    <property type="molecule type" value="Genomic_DNA"/>
</dbReference>
<reference evidence="2 3" key="1">
    <citation type="submission" date="2021-02" db="EMBL/GenBank/DDBJ databases">
        <title>Genome assembly of Pseudopithomyces chartarum.</title>
        <authorList>
            <person name="Jauregui R."/>
            <person name="Singh J."/>
            <person name="Voisey C."/>
        </authorList>
    </citation>
    <scope>NUCLEOTIDE SEQUENCE [LARGE SCALE GENOMIC DNA]</scope>
    <source>
        <strain evidence="2 3">AGR01</strain>
    </source>
</reference>
<dbReference type="SMART" id="SM00256">
    <property type="entry name" value="FBOX"/>
    <property type="match status" value="1"/>
</dbReference>
<dbReference type="PROSITE" id="PS50181">
    <property type="entry name" value="FBOX"/>
    <property type="match status" value="1"/>
</dbReference>
<name>A0AAN6LQV3_9PLEO</name>
<dbReference type="AlphaFoldDB" id="A0AAN6LQV3"/>
<dbReference type="SUPFAM" id="SSF81383">
    <property type="entry name" value="F-box domain"/>
    <property type="match status" value="1"/>
</dbReference>
<organism evidence="2 3">
    <name type="scientific">Pseudopithomyces chartarum</name>
    <dbReference type="NCBI Taxonomy" id="1892770"/>
    <lineage>
        <taxon>Eukaryota</taxon>
        <taxon>Fungi</taxon>
        <taxon>Dikarya</taxon>
        <taxon>Ascomycota</taxon>
        <taxon>Pezizomycotina</taxon>
        <taxon>Dothideomycetes</taxon>
        <taxon>Pleosporomycetidae</taxon>
        <taxon>Pleosporales</taxon>
        <taxon>Massarineae</taxon>
        <taxon>Didymosphaeriaceae</taxon>
        <taxon>Pseudopithomyces</taxon>
    </lineage>
</organism>
<dbReference type="Pfam" id="PF00646">
    <property type="entry name" value="F-box"/>
    <property type="match status" value="1"/>
</dbReference>
<comment type="caution">
    <text evidence="2">The sequence shown here is derived from an EMBL/GenBank/DDBJ whole genome shotgun (WGS) entry which is preliminary data.</text>
</comment>
<proteinExistence type="predicted"/>
<protein>
    <recommendedName>
        <fullName evidence="1">F-box domain-containing protein</fullName>
    </recommendedName>
</protein>
<keyword evidence="3" id="KW-1185">Reference proteome</keyword>
<evidence type="ECO:0000259" key="1">
    <source>
        <dbReference type="PROSITE" id="PS50181"/>
    </source>
</evidence>
<feature type="domain" description="F-box" evidence="1">
    <location>
        <begin position="2"/>
        <end position="51"/>
    </location>
</feature>
<evidence type="ECO:0000313" key="3">
    <source>
        <dbReference type="Proteomes" id="UP001280581"/>
    </source>
</evidence>
<dbReference type="InterPro" id="IPR036047">
    <property type="entry name" value="F-box-like_dom_sf"/>
</dbReference>
<dbReference type="InterPro" id="IPR001810">
    <property type="entry name" value="F-box_dom"/>
</dbReference>
<evidence type="ECO:0000313" key="2">
    <source>
        <dbReference type="EMBL" id="KAK3197582.1"/>
    </source>
</evidence>
<dbReference type="Proteomes" id="UP001280581">
    <property type="component" value="Unassembled WGS sequence"/>
</dbReference>
<gene>
    <name evidence="2" type="ORF">GRF29_216g608697</name>
</gene>
<accession>A0AAN6LQV3</accession>
<dbReference type="CDD" id="cd09917">
    <property type="entry name" value="F-box_SF"/>
    <property type="match status" value="1"/>
</dbReference>
<sequence length="179" mass="20648">MLSKMERLPVELVDMVVAYLSLPDRQALRLVSKHLHSLTLTTFTANYFSKRTTTLGVPSLRRLVEASAHPRFSSSVTLLDVRLLNYEDYENLLKIDRVGIYPPPKRLPRVPQVKTQDIAQESRLLEYMRTHHDPKAVVHPLSRALRGLPNLETLRIRVNGLTLYGNPYINAEEKVYQEF</sequence>